<sequence>MIYSRDYSWETDGRGWRRHRELQPFRGMVHDIRRRLPYYWSDIQDGFNYKTFSATIRMYFVNILPALAFQLDMNHNTGGFYGINEALFSSALAALVFSLLSAQPLTIVGITGLISLFNYTIYNIIKLHDVSLYPAFMVWVGIWSAITHWMTAIFNWCDYMRYVTDYSSNTFALYVGTIYIIKGVQELAIGFYDEKHTNGFLGVVVAILYSLTVYYLEKMRTTILFRAAARDFLSDYAYPIATVFWVGFSHFPGIIGRTHIECIPITKSWYPTVPRPYVWLVEFWHLPVKWIFVALPIGMLVTLLFYYDHNLSSLTAQEKKYPLKKPAGFHWDFFLLGWTTMIAAFIGLPYPNGLVPQAPVHTDALTTYEDQVEEIRTNDGEIIVQKKIVAKHVTEQRVSHLLMGLLVIGTMSRPLLVMLGTIPRALLSGVFFVVGWGSIEGNGIINNLIYLITEERFIQPSNPLLTIQKRRILLFVSFQLFTWAASVAISQTIAAIGFPVIVTALIPFRLHSIPKIFSRRELEILDDLTATNEVVLASLGGKPVMKEAREDLREASSETSESEPRKRESGHESESGTPRDEAGLRNRGIGGHDGEKSTVDV</sequence>
<dbReference type="Proteomes" id="UP000800235">
    <property type="component" value="Unassembled WGS sequence"/>
</dbReference>
<proteinExistence type="predicted"/>
<dbReference type="GO" id="GO:0046713">
    <property type="term" value="P:borate transport"/>
    <property type="evidence" value="ECO:0007669"/>
    <property type="project" value="TreeGrafter"/>
</dbReference>
<evidence type="ECO:0000256" key="2">
    <source>
        <dbReference type="ARBA" id="ARBA00022692"/>
    </source>
</evidence>
<feature type="region of interest" description="Disordered" evidence="5">
    <location>
        <begin position="547"/>
        <end position="601"/>
    </location>
</feature>
<name>A0A9P4NIR0_9PEZI</name>
<feature type="transmembrane region" description="Helical" evidence="6">
    <location>
        <begin position="425"/>
        <end position="451"/>
    </location>
</feature>
<feature type="transmembrane region" description="Helical" evidence="6">
    <location>
        <begin position="132"/>
        <end position="151"/>
    </location>
</feature>
<comment type="subcellular location">
    <subcellularLocation>
        <location evidence="1">Membrane</location>
        <topology evidence="1">Multi-pass membrane protein</topology>
    </subcellularLocation>
</comment>
<evidence type="ECO:0000256" key="4">
    <source>
        <dbReference type="ARBA" id="ARBA00023136"/>
    </source>
</evidence>
<evidence type="ECO:0000256" key="3">
    <source>
        <dbReference type="ARBA" id="ARBA00022989"/>
    </source>
</evidence>
<keyword evidence="3 6" id="KW-1133">Transmembrane helix</keyword>
<evidence type="ECO:0000259" key="7">
    <source>
        <dbReference type="Pfam" id="PF00955"/>
    </source>
</evidence>
<feature type="transmembrane region" description="Helical" evidence="6">
    <location>
        <begin position="236"/>
        <end position="256"/>
    </location>
</feature>
<dbReference type="GO" id="GO:0005452">
    <property type="term" value="F:solute:inorganic anion antiporter activity"/>
    <property type="evidence" value="ECO:0007669"/>
    <property type="project" value="InterPro"/>
</dbReference>
<feature type="transmembrane region" description="Helical" evidence="6">
    <location>
        <begin position="80"/>
        <end position="100"/>
    </location>
</feature>
<evidence type="ECO:0000313" key="8">
    <source>
        <dbReference type="EMBL" id="KAF2422764.1"/>
    </source>
</evidence>
<dbReference type="PANTHER" id="PTHR11453">
    <property type="entry name" value="ANION EXCHANGE PROTEIN"/>
    <property type="match status" value="1"/>
</dbReference>
<dbReference type="AlphaFoldDB" id="A0A9P4NIR0"/>
<feature type="domain" description="Bicarbonate transporter-like transmembrane" evidence="7">
    <location>
        <begin position="24"/>
        <end position="188"/>
    </location>
</feature>
<dbReference type="GO" id="GO:0050801">
    <property type="term" value="P:monoatomic ion homeostasis"/>
    <property type="evidence" value="ECO:0007669"/>
    <property type="project" value="TreeGrafter"/>
</dbReference>
<dbReference type="InterPro" id="IPR003020">
    <property type="entry name" value="HCO3_transpt_euk"/>
</dbReference>
<keyword evidence="4 6" id="KW-0472">Membrane</keyword>
<dbReference type="EMBL" id="MU007088">
    <property type="protein sequence ID" value="KAF2422764.1"/>
    <property type="molecule type" value="Genomic_DNA"/>
</dbReference>
<evidence type="ECO:0000256" key="5">
    <source>
        <dbReference type="SAM" id="MobiDB-lite"/>
    </source>
</evidence>
<evidence type="ECO:0000313" key="9">
    <source>
        <dbReference type="Proteomes" id="UP000800235"/>
    </source>
</evidence>
<feature type="transmembrane region" description="Helical" evidence="6">
    <location>
        <begin position="171"/>
        <end position="192"/>
    </location>
</feature>
<dbReference type="GO" id="GO:0006820">
    <property type="term" value="P:monoatomic anion transport"/>
    <property type="evidence" value="ECO:0007669"/>
    <property type="project" value="InterPro"/>
</dbReference>
<dbReference type="Gene3D" id="1.10.287.570">
    <property type="entry name" value="Helical hairpin bin"/>
    <property type="match status" value="1"/>
</dbReference>
<feature type="transmembrane region" description="Helical" evidence="6">
    <location>
        <begin position="106"/>
        <end position="125"/>
    </location>
</feature>
<reference evidence="8" key="1">
    <citation type="journal article" date="2020" name="Stud. Mycol.">
        <title>101 Dothideomycetes genomes: a test case for predicting lifestyles and emergence of pathogens.</title>
        <authorList>
            <person name="Haridas S."/>
            <person name="Albert R."/>
            <person name="Binder M."/>
            <person name="Bloem J."/>
            <person name="Labutti K."/>
            <person name="Salamov A."/>
            <person name="Andreopoulos B."/>
            <person name="Baker S."/>
            <person name="Barry K."/>
            <person name="Bills G."/>
            <person name="Bluhm B."/>
            <person name="Cannon C."/>
            <person name="Castanera R."/>
            <person name="Culley D."/>
            <person name="Daum C."/>
            <person name="Ezra D."/>
            <person name="Gonzalez J."/>
            <person name="Henrissat B."/>
            <person name="Kuo A."/>
            <person name="Liang C."/>
            <person name="Lipzen A."/>
            <person name="Lutzoni F."/>
            <person name="Magnuson J."/>
            <person name="Mondo S."/>
            <person name="Nolan M."/>
            <person name="Ohm R."/>
            <person name="Pangilinan J."/>
            <person name="Park H.-J."/>
            <person name="Ramirez L."/>
            <person name="Alfaro M."/>
            <person name="Sun H."/>
            <person name="Tritt A."/>
            <person name="Yoshinaga Y."/>
            <person name="Zwiers L.-H."/>
            <person name="Turgeon B."/>
            <person name="Goodwin S."/>
            <person name="Spatafora J."/>
            <person name="Crous P."/>
            <person name="Grigoriev I."/>
        </authorList>
    </citation>
    <scope>NUCLEOTIDE SEQUENCE</scope>
    <source>
        <strain evidence="8">CBS 130266</strain>
    </source>
</reference>
<dbReference type="OrthoDB" id="1735926at2759"/>
<keyword evidence="9" id="KW-1185">Reference proteome</keyword>
<dbReference type="PANTHER" id="PTHR11453:SF38">
    <property type="entry name" value="ANION TRANSPORTER (EUROFUNG)"/>
    <property type="match status" value="1"/>
</dbReference>
<gene>
    <name evidence="8" type="ORF">EJ08DRAFT_619321</name>
</gene>
<dbReference type="GO" id="GO:0005886">
    <property type="term" value="C:plasma membrane"/>
    <property type="evidence" value="ECO:0007669"/>
    <property type="project" value="TreeGrafter"/>
</dbReference>
<evidence type="ECO:0000256" key="1">
    <source>
        <dbReference type="ARBA" id="ARBA00004141"/>
    </source>
</evidence>
<protein>
    <submittedName>
        <fullName evidence="8">Anion exchange family protein</fullName>
    </submittedName>
</protein>
<dbReference type="Pfam" id="PF00955">
    <property type="entry name" value="HCO3_cotransp"/>
    <property type="match status" value="2"/>
</dbReference>
<feature type="transmembrane region" description="Helical" evidence="6">
    <location>
        <begin position="277"/>
        <end position="307"/>
    </location>
</feature>
<evidence type="ECO:0000256" key="6">
    <source>
        <dbReference type="SAM" id="Phobius"/>
    </source>
</evidence>
<feature type="domain" description="Bicarbonate transporter-like transmembrane" evidence="7">
    <location>
        <begin position="200"/>
        <end position="528"/>
    </location>
</feature>
<feature type="transmembrane region" description="Helical" evidence="6">
    <location>
        <begin position="199"/>
        <end position="216"/>
    </location>
</feature>
<comment type="caution">
    <text evidence="8">The sequence shown here is derived from an EMBL/GenBank/DDBJ whole genome shotgun (WGS) entry which is preliminary data.</text>
</comment>
<dbReference type="InterPro" id="IPR011531">
    <property type="entry name" value="HCO3_transpt-like_TM_dom"/>
</dbReference>
<keyword evidence="2 6" id="KW-0812">Transmembrane</keyword>
<organism evidence="8 9">
    <name type="scientific">Tothia fuscella</name>
    <dbReference type="NCBI Taxonomy" id="1048955"/>
    <lineage>
        <taxon>Eukaryota</taxon>
        <taxon>Fungi</taxon>
        <taxon>Dikarya</taxon>
        <taxon>Ascomycota</taxon>
        <taxon>Pezizomycotina</taxon>
        <taxon>Dothideomycetes</taxon>
        <taxon>Pleosporomycetidae</taxon>
        <taxon>Venturiales</taxon>
        <taxon>Cylindrosympodiaceae</taxon>
        <taxon>Tothia</taxon>
    </lineage>
</organism>
<accession>A0A9P4NIR0</accession>
<feature type="transmembrane region" description="Helical" evidence="6">
    <location>
        <begin position="327"/>
        <end position="348"/>
    </location>
</feature>